<dbReference type="GO" id="GO:0009231">
    <property type="term" value="P:riboflavin biosynthetic process"/>
    <property type="evidence" value="ECO:0007669"/>
    <property type="project" value="InterPro"/>
</dbReference>
<comment type="caution">
    <text evidence="5">The sequence shown here is derived from an EMBL/GenBank/DDBJ whole genome shotgun (WGS) entry which is preliminary data.</text>
</comment>
<dbReference type="SUPFAM" id="SSF53597">
    <property type="entry name" value="Dihydrofolate reductase-like"/>
    <property type="match status" value="1"/>
</dbReference>
<dbReference type="InterPro" id="IPR002734">
    <property type="entry name" value="RibDG_C"/>
</dbReference>
<dbReference type="EMBL" id="JACHJV010000001">
    <property type="protein sequence ID" value="MBB4921540.1"/>
    <property type="molecule type" value="Genomic_DNA"/>
</dbReference>
<dbReference type="GO" id="GO:0008703">
    <property type="term" value="F:5-amino-6-(5-phosphoribosylamino)uracil reductase activity"/>
    <property type="evidence" value="ECO:0007669"/>
    <property type="project" value="InterPro"/>
</dbReference>
<name>A0A7W7VTL1_KITKI</name>
<feature type="domain" description="Bacterial bifunctional deaminase-reductase C-terminal" evidence="4">
    <location>
        <begin position="5"/>
        <end position="62"/>
    </location>
</feature>
<organism evidence="5 6">
    <name type="scientific">Kitasatospora kifunensis</name>
    <name type="common">Streptomyces kifunensis</name>
    <dbReference type="NCBI Taxonomy" id="58351"/>
    <lineage>
        <taxon>Bacteria</taxon>
        <taxon>Bacillati</taxon>
        <taxon>Actinomycetota</taxon>
        <taxon>Actinomycetes</taxon>
        <taxon>Kitasatosporales</taxon>
        <taxon>Streptomycetaceae</taxon>
        <taxon>Kitasatospora</taxon>
    </lineage>
</organism>
<dbReference type="InterPro" id="IPR024072">
    <property type="entry name" value="DHFR-like_dom_sf"/>
</dbReference>
<keyword evidence="6" id="KW-1185">Reference proteome</keyword>
<dbReference type="RefSeq" id="WP_312897089.1">
    <property type="nucleotide sequence ID" value="NZ_JACHJV010000001.1"/>
</dbReference>
<dbReference type="PANTHER" id="PTHR38011:SF7">
    <property type="entry name" value="2,5-DIAMINO-6-RIBOSYLAMINO-4(3H)-PYRIMIDINONE 5'-PHOSPHATE REDUCTASE"/>
    <property type="match status" value="1"/>
</dbReference>
<dbReference type="InterPro" id="IPR050765">
    <property type="entry name" value="Riboflavin_Biosynth_HTPR"/>
</dbReference>
<evidence type="ECO:0000256" key="1">
    <source>
        <dbReference type="ARBA" id="ARBA00005104"/>
    </source>
</evidence>
<comment type="pathway">
    <text evidence="1">Cofactor biosynthesis; riboflavin biosynthesis.</text>
</comment>
<keyword evidence="2" id="KW-0521">NADP</keyword>
<dbReference type="AlphaFoldDB" id="A0A7W7VTL1"/>
<dbReference type="Gene3D" id="3.40.430.10">
    <property type="entry name" value="Dihydrofolate Reductase, subunit A"/>
    <property type="match status" value="1"/>
</dbReference>
<dbReference type="PANTHER" id="PTHR38011">
    <property type="entry name" value="DIHYDROFOLATE REDUCTASE FAMILY PROTEIN (AFU_ORTHOLOGUE AFUA_8G06820)"/>
    <property type="match status" value="1"/>
</dbReference>
<dbReference type="Pfam" id="PF01872">
    <property type="entry name" value="RibD_C"/>
    <property type="match status" value="1"/>
</dbReference>
<evidence type="ECO:0000256" key="3">
    <source>
        <dbReference type="ARBA" id="ARBA00023002"/>
    </source>
</evidence>
<evidence type="ECO:0000313" key="5">
    <source>
        <dbReference type="EMBL" id="MBB4921540.1"/>
    </source>
</evidence>
<evidence type="ECO:0000259" key="4">
    <source>
        <dbReference type="Pfam" id="PF01872"/>
    </source>
</evidence>
<sequence>MADRPFVLLSVATSVDGYIDDTSPQRLLLSNAEDFDRVDQVRAESDAILIGGNTLRRDNPRLP</sequence>
<reference evidence="5 6" key="1">
    <citation type="submission" date="2020-08" db="EMBL/GenBank/DDBJ databases">
        <title>Sequencing the genomes of 1000 actinobacteria strains.</title>
        <authorList>
            <person name="Klenk H.-P."/>
        </authorList>
    </citation>
    <scope>NUCLEOTIDE SEQUENCE [LARGE SCALE GENOMIC DNA]</scope>
    <source>
        <strain evidence="5 6">DSM 41654</strain>
    </source>
</reference>
<proteinExistence type="predicted"/>
<protein>
    <submittedName>
        <fullName evidence="5">Riboflavin biosynthesis pyrimidine reductase</fullName>
    </submittedName>
</protein>
<keyword evidence="3" id="KW-0560">Oxidoreductase</keyword>
<gene>
    <name evidence="5" type="ORF">FHR34_000533</name>
</gene>
<accession>A0A7W7VTL1</accession>
<dbReference type="Proteomes" id="UP000540506">
    <property type="component" value="Unassembled WGS sequence"/>
</dbReference>
<evidence type="ECO:0000256" key="2">
    <source>
        <dbReference type="ARBA" id="ARBA00022857"/>
    </source>
</evidence>
<evidence type="ECO:0000313" key="6">
    <source>
        <dbReference type="Proteomes" id="UP000540506"/>
    </source>
</evidence>